<dbReference type="PROSITE" id="PS50005">
    <property type="entry name" value="TPR"/>
    <property type="match status" value="1"/>
</dbReference>
<feature type="transmembrane region" description="Helical" evidence="3">
    <location>
        <begin position="347"/>
        <end position="373"/>
    </location>
</feature>
<keyword evidence="3" id="KW-0472">Membrane</keyword>
<organism evidence="4 5">
    <name type="scientific">Candidatus Roizmanbacteria bacterium CG_4_8_14_3_um_filter_36_10</name>
    <dbReference type="NCBI Taxonomy" id="1974834"/>
    <lineage>
        <taxon>Bacteria</taxon>
        <taxon>Candidatus Roizmaniibacteriota</taxon>
    </lineage>
</organism>
<dbReference type="InterPro" id="IPR019734">
    <property type="entry name" value="TPR_rpt"/>
</dbReference>
<feature type="transmembrane region" description="Helical" evidence="3">
    <location>
        <begin position="163"/>
        <end position="186"/>
    </location>
</feature>
<proteinExistence type="predicted"/>
<comment type="caution">
    <text evidence="4">The sequence shown here is derived from an EMBL/GenBank/DDBJ whole genome shotgun (WGS) entry which is preliminary data.</text>
</comment>
<reference evidence="5" key="1">
    <citation type="submission" date="2017-09" db="EMBL/GenBank/DDBJ databases">
        <title>Depth-based differentiation of microbial function through sediment-hosted aquifers and enrichment of novel symbionts in the deep terrestrial subsurface.</title>
        <authorList>
            <person name="Probst A.J."/>
            <person name="Ladd B."/>
            <person name="Jarett J.K."/>
            <person name="Geller-Mcgrath D.E."/>
            <person name="Sieber C.M.K."/>
            <person name="Emerson J.B."/>
            <person name="Anantharaman K."/>
            <person name="Thomas B.C."/>
            <person name="Malmstrom R."/>
            <person name="Stieglmeier M."/>
            <person name="Klingl A."/>
            <person name="Woyke T."/>
            <person name="Ryan C.M."/>
            <person name="Banfield J.F."/>
        </authorList>
    </citation>
    <scope>NUCLEOTIDE SEQUENCE [LARGE SCALE GENOMIC DNA]</scope>
</reference>
<feature type="compositionally biased region" description="Polar residues" evidence="2">
    <location>
        <begin position="654"/>
        <end position="668"/>
    </location>
</feature>
<dbReference type="Proteomes" id="UP000229370">
    <property type="component" value="Unassembled WGS sequence"/>
</dbReference>
<feature type="repeat" description="TPR" evidence="1">
    <location>
        <begin position="561"/>
        <end position="594"/>
    </location>
</feature>
<feature type="transmembrane region" description="Helical" evidence="3">
    <location>
        <begin position="312"/>
        <end position="335"/>
    </location>
</feature>
<evidence type="ECO:0000256" key="3">
    <source>
        <dbReference type="SAM" id="Phobius"/>
    </source>
</evidence>
<feature type="transmembrane region" description="Helical" evidence="3">
    <location>
        <begin position="121"/>
        <end position="143"/>
    </location>
</feature>
<feature type="transmembrane region" description="Helical" evidence="3">
    <location>
        <begin position="217"/>
        <end position="239"/>
    </location>
</feature>
<feature type="transmembrane region" description="Helical" evidence="3">
    <location>
        <begin position="68"/>
        <end position="85"/>
    </location>
</feature>
<feature type="region of interest" description="Disordered" evidence="2">
    <location>
        <begin position="645"/>
        <end position="691"/>
    </location>
</feature>
<evidence type="ECO:0000313" key="5">
    <source>
        <dbReference type="Proteomes" id="UP000229370"/>
    </source>
</evidence>
<evidence type="ECO:0000313" key="4">
    <source>
        <dbReference type="EMBL" id="PJC82255.1"/>
    </source>
</evidence>
<accession>A0A2M8GNW8</accession>
<keyword evidence="3" id="KW-0812">Transmembrane</keyword>
<gene>
    <name evidence="4" type="ORF">CO007_00425</name>
</gene>
<name>A0A2M8GNW8_9BACT</name>
<dbReference type="SUPFAM" id="SSF48452">
    <property type="entry name" value="TPR-like"/>
    <property type="match status" value="1"/>
</dbReference>
<dbReference type="AlphaFoldDB" id="A0A2M8GNW8"/>
<feature type="transmembrane region" description="Helical" evidence="3">
    <location>
        <begin position="91"/>
        <end position="114"/>
    </location>
</feature>
<dbReference type="PANTHER" id="PTHR37422:SF13">
    <property type="entry name" value="LIPOPOLYSACCHARIDE BIOSYNTHESIS PROTEIN PA4999-RELATED"/>
    <property type="match status" value="1"/>
</dbReference>
<dbReference type="InterPro" id="IPR011990">
    <property type="entry name" value="TPR-like_helical_dom_sf"/>
</dbReference>
<feature type="compositionally biased region" description="Polar residues" evidence="2">
    <location>
        <begin position="485"/>
        <end position="494"/>
    </location>
</feature>
<feature type="region of interest" description="Disordered" evidence="2">
    <location>
        <begin position="475"/>
        <end position="494"/>
    </location>
</feature>
<evidence type="ECO:0000256" key="1">
    <source>
        <dbReference type="PROSITE-ProRule" id="PRU00339"/>
    </source>
</evidence>
<dbReference type="PANTHER" id="PTHR37422">
    <property type="entry name" value="TEICHURONIC ACID BIOSYNTHESIS PROTEIN TUAE"/>
    <property type="match status" value="1"/>
</dbReference>
<feature type="transmembrane region" description="Helical" evidence="3">
    <location>
        <begin position="7"/>
        <end position="25"/>
    </location>
</feature>
<dbReference type="Gene3D" id="1.25.40.10">
    <property type="entry name" value="Tetratricopeptide repeat domain"/>
    <property type="match status" value="1"/>
</dbReference>
<dbReference type="InterPro" id="IPR051533">
    <property type="entry name" value="WaaL-like"/>
</dbReference>
<evidence type="ECO:0000256" key="2">
    <source>
        <dbReference type="SAM" id="MobiDB-lite"/>
    </source>
</evidence>
<keyword evidence="3" id="KW-1133">Transmembrane helix</keyword>
<feature type="transmembrane region" description="Helical" evidence="3">
    <location>
        <begin position="37"/>
        <end position="56"/>
    </location>
</feature>
<feature type="transmembrane region" description="Helical" evidence="3">
    <location>
        <begin position="393"/>
        <end position="414"/>
    </location>
</feature>
<keyword evidence="1" id="KW-0802">TPR repeat</keyword>
<protein>
    <submittedName>
        <fullName evidence="4">Uncharacterized protein</fullName>
    </submittedName>
</protein>
<dbReference type="EMBL" id="PFQK01000012">
    <property type="protein sequence ID" value="PJC82255.1"/>
    <property type="molecule type" value="Genomic_DNA"/>
</dbReference>
<sequence length="691" mass="77364">MEKYLHNLKLIILGLLLFVFPFFFLPTTQEFYTTNKFYLVSFAALLLLLISTLQFLVSKKLVWQKKSFDNLVLLLLTTLAISTVISSPNKIQALLSPNFGLVMMVGLAVLYFYLSRIKIPSIIYHLSSIILSLTTIVFFFQPFKNTNLPQSLQFLKNTAFTPLGSQLDLAIFLGFFVILGITRVILRAKPEESLGLSEKADIRQRSFANAQDDKKGIILNFFLLTFNLLALFLTLYSLLKPSNLEPRTSNILLPPFRLSWYAAVEILKNPLTALFGIGVDNFSAIFTQVKDFAYNQSSLWQVNSFSVSRSTLLHVLTEAGIFGLIAFGLLFFNLIRSSTKSTKFIIYYLLFIIVLFPPSLPIWFLFFITLSLIDSSTAISANLSEINLSNLTPIYIGITVVSLIVIGGSSYLLGRSYAAEAYFKRSLDGLVKNNAKDVYDNMRQAVIFDPYIERFRINFAQTNLLIANNVASKATPAQPADKETPTTTANQLTDQDRQTITQAIQAAISEAKAAAALNQQKAANWENLAAIYRNVISVAQGADVWTISAYQRAIVADPQNPIYRLNLGGVYYSLNNFDQAGKLFEQSVGLKPDWTNAHYNLAWADYQKTDYQNAASEMQNVLNLIDPKTAKTDYDQAKKDLDEFKKKLPKATEETSPATQAQPSQLTLPTPPAENIQPKIQLPKEASPEAK</sequence>